<keyword evidence="3" id="KW-1185">Reference proteome</keyword>
<protein>
    <submittedName>
        <fullName evidence="2">Uncharacterized protein</fullName>
    </submittedName>
</protein>
<reference evidence="2" key="1">
    <citation type="journal article" date="2023" name="G3 (Bethesda)">
        <title>A reference genome for the long-term kleptoplast-retaining sea slug Elysia crispata morphotype clarki.</title>
        <authorList>
            <person name="Eastman K.E."/>
            <person name="Pendleton A.L."/>
            <person name="Shaikh M.A."/>
            <person name="Suttiyut T."/>
            <person name="Ogas R."/>
            <person name="Tomko P."/>
            <person name="Gavelis G."/>
            <person name="Widhalm J.R."/>
            <person name="Wisecaver J.H."/>
        </authorList>
    </citation>
    <scope>NUCLEOTIDE SEQUENCE</scope>
    <source>
        <strain evidence="2">ECLA1</strain>
    </source>
</reference>
<proteinExistence type="predicted"/>
<accession>A0AAE1A644</accession>
<dbReference type="Proteomes" id="UP001283361">
    <property type="component" value="Unassembled WGS sequence"/>
</dbReference>
<evidence type="ECO:0000313" key="3">
    <source>
        <dbReference type="Proteomes" id="UP001283361"/>
    </source>
</evidence>
<sequence>MRRKGQYVDANIDIILTCQILKRLLRDSLCFTERCYRFENPQTLHSNPRWSYLLLGVSSPRTCQHHRVDSSPGDSNQRTGPAFRHFRGV</sequence>
<comment type="caution">
    <text evidence="2">The sequence shown here is derived from an EMBL/GenBank/DDBJ whole genome shotgun (WGS) entry which is preliminary data.</text>
</comment>
<evidence type="ECO:0000256" key="1">
    <source>
        <dbReference type="SAM" id="MobiDB-lite"/>
    </source>
</evidence>
<dbReference type="EMBL" id="JAWDGP010002624">
    <property type="protein sequence ID" value="KAK3781356.1"/>
    <property type="molecule type" value="Genomic_DNA"/>
</dbReference>
<evidence type="ECO:0000313" key="2">
    <source>
        <dbReference type="EMBL" id="KAK3781356.1"/>
    </source>
</evidence>
<gene>
    <name evidence="2" type="ORF">RRG08_018982</name>
</gene>
<organism evidence="2 3">
    <name type="scientific">Elysia crispata</name>
    <name type="common">lettuce slug</name>
    <dbReference type="NCBI Taxonomy" id="231223"/>
    <lineage>
        <taxon>Eukaryota</taxon>
        <taxon>Metazoa</taxon>
        <taxon>Spiralia</taxon>
        <taxon>Lophotrochozoa</taxon>
        <taxon>Mollusca</taxon>
        <taxon>Gastropoda</taxon>
        <taxon>Heterobranchia</taxon>
        <taxon>Euthyneura</taxon>
        <taxon>Panpulmonata</taxon>
        <taxon>Sacoglossa</taxon>
        <taxon>Placobranchoidea</taxon>
        <taxon>Plakobranchidae</taxon>
        <taxon>Elysia</taxon>
    </lineage>
</organism>
<name>A0AAE1A644_9GAST</name>
<dbReference type="AlphaFoldDB" id="A0AAE1A644"/>
<feature type="region of interest" description="Disordered" evidence="1">
    <location>
        <begin position="65"/>
        <end position="89"/>
    </location>
</feature>